<proteinExistence type="predicted"/>
<dbReference type="AlphaFoldDB" id="A0A6C0M0L8"/>
<dbReference type="SUPFAM" id="SSF53335">
    <property type="entry name" value="S-adenosyl-L-methionine-dependent methyltransferases"/>
    <property type="match status" value="1"/>
</dbReference>
<dbReference type="EMBL" id="MN740639">
    <property type="protein sequence ID" value="QHU36487.1"/>
    <property type="molecule type" value="Genomic_DNA"/>
</dbReference>
<dbReference type="Gene3D" id="3.40.50.150">
    <property type="entry name" value="Vaccinia Virus protein VP39"/>
    <property type="match status" value="1"/>
</dbReference>
<dbReference type="NCBIfam" id="TIGR01444">
    <property type="entry name" value="fkbM_fam"/>
    <property type="match status" value="1"/>
</dbReference>
<evidence type="ECO:0000259" key="1">
    <source>
        <dbReference type="Pfam" id="PF05050"/>
    </source>
</evidence>
<organism evidence="2">
    <name type="scientific">viral metagenome</name>
    <dbReference type="NCBI Taxonomy" id="1070528"/>
    <lineage>
        <taxon>unclassified sequences</taxon>
        <taxon>metagenomes</taxon>
        <taxon>organismal metagenomes</taxon>
    </lineage>
</organism>
<dbReference type="PANTHER" id="PTHR34203">
    <property type="entry name" value="METHYLTRANSFERASE, FKBM FAMILY PROTEIN"/>
    <property type="match status" value="1"/>
</dbReference>
<dbReference type="Pfam" id="PF05050">
    <property type="entry name" value="Methyltransf_21"/>
    <property type="match status" value="1"/>
</dbReference>
<dbReference type="InterPro" id="IPR029063">
    <property type="entry name" value="SAM-dependent_MTases_sf"/>
</dbReference>
<dbReference type="InterPro" id="IPR052514">
    <property type="entry name" value="SAM-dependent_MTase"/>
</dbReference>
<sequence>MYFLAEGSASSLHPMMSTLPKHVDGRTTLLFPERGIAKWFYESGIAEKNVIEWAGRTFGHPDKIFLDIGAHVGTYAWSIAPKFKHTYAFECNPKVFCYLAANIALHDLTDTITPIHVGLGDKPGRLPLIVRSEDGGGNGVKKLTDGDVGGKEVEIRTLDSYGLINIGFIKIDVEGFEKEVLLGARETLKASGYPPILFESWGQWKEKEGVPAMQIRTDLFETFIELGYRLEPVDGAQDTFLATYSISASISD</sequence>
<feature type="domain" description="Methyltransferase FkbM" evidence="1">
    <location>
        <begin position="67"/>
        <end position="204"/>
    </location>
</feature>
<accession>A0A6C0M0L8</accession>
<name>A0A6C0M0L8_9ZZZZ</name>
<protein>
    <recommendedName>
        <fullName evidence="1">Methyltransferase FkbM domain-containing protein</fullName>
    </recommendedName>
</protein>
<dbReference type="PANTHER" id="PTHR34203:SF15">
    <property type="entry name" value="SLL1173 PROTEIN"/>
    <property type="match status" value="1"/>
</dbReference>
<dbReference type="InterPro" id="IPR006342">
    <property type="entry name" value="FkbM_mtfrase"/>
</dbReference>
<evidence type="ECO:0000313" key="2">
    <source>
        <dbReference type="EMBL" id="QHU36487.1"/>
    </source>
</evidence>
<reference evidence="2" key="1">
    <citation type="journal article" date="2020" name="Nature">
        <title>Giant virus diversity and host interactions through global metagenomics.</title>
        <authorList>
            <person name="Schulz F."/>
            <person name="Roux S."/>
            <person name="Paez-Espino D."/>
            <person name="Jungbluth S."/>
            <person name="Walsh D.A."/>
            <person name="Denef V.J."/>
            <person name="McMahon K.D."/>
            <person name="Konstantinidis K.T."/>
            <person name="Eloe-Fadrosh E.A."/>
            <person name="Kyrpides N.C."/>
            <person name="Woyke T."/>
        </authorList>
    </citation>
    <scope>NUCLEOTIDE SEQUENCE</scope>
    <source>
        <strain evidence="2">GVMAG-S-1035231-58</strain>
    </source>
</reference>